<evidence type="ECO:0000256" key="5">
    <source>
        <dbReference type="SAM" id="Phobius"/>
    </source>
</evidence>
<protein>
    <submittedName>
        <fullName evidence="7">Rhombosortase</fullName>
        <ecNumber evidence="7">3.4.21.-</ecNumber>
    </submittedName>
</protein>
<proteinExistence type="predicted"/>
<dbReference type="InterPro" id="IPR035952">
    <property type="entry name" value="Rhomboid-like_sf"/>
</dbReference>
<organism evidence="7 8">
    <name type="scientific">Roseateles aquae</name>
    <dbReference type="NCBI Taxonomy" id="3077235"/>
    <lineage>
        <taxon>Bacteria</taxon>
        <taxon>Pseudomonadati</taxon>
        <taxon>Pseudomonadota</taxon>
        <taxon>Betaproteobacteria</taxon>
        <taxon>Burkholderiales</taxon>
        <taxon>Sphaerotilaceae</taxon>
        <taxon>Roseateles</taxon>
    </lineage>
</organism>
<dbReference type="NCBIfam" id="TIGR03902">
    <property type="entry name" value="rhom_GG_sort"/>
    <property type="match status" value="1"/>
</dbReference>
<feature type="transmembrane region" description="Helical" evidence="5">
    <location>
        <begin position="135"/>
        <end position="150"/>
    </location>
</feature>
<feature type="transmembrane region" description="Helical" evidence="5">
    <location>
        <begin position="108"/>
        <end position="128"/>
    </location>
</feature>
<comment type="caution">
    <text evidence="7">The sequence shown here is derived from an EMBL/GenBank/DDBJ whole genome shotgun (WGS) entry which is preliminary data.</text>
</comment>
<evidence type="ECO:0000256" key="1">
    <source>
        <dbReference type="ARBA" id="ARBA00004141"/>
    </source>
</evidence>
<feature type="domain" description="Peptidase S54 rhomboid" evidence="6">
    <location>
        <begin position="44"/>
        <end position="187"/>
    </location>
</feature>
<keyword evidence="4 5" id="KW-0472">Membrane</keyword>
<feature type="transmembrane region" description="Helical" evidence="5">
    <location>
        <begin position="57"/>
        <end position="78"/>
    </location>
</feature>
<dbReference type="RefSeq" id="WP_315650073.1">
    <property type="nucleotide sequence ID" value="NZ_JAVXZY010000003.1"/>
</dbReference>
<comment type="subcellular location">
    <subcellularLocation>
        <location evidence="1">Membrane</location>
        <topology evidence="1">Multi-pass membrane protein</topology>
    </subcellularLocation>
</comment>
<evidence type="ECO:0000259" key="6">
    <source>
        <dbReference type="Pfam" id="PF01694"/>
    </source>
</evidence>
<dbReference type="InterPro" id="IPR023826">
    <property type="entry name" value="Rhom-like_SP_proteobac"/>
</dbReference>
<evidence type="ECO:0000256" key="3">
    <source>
        <dbReference type="ARBA" id="ARBA00022989"/>
    </source>
</evidence>
<evidence type="ECO:0000313" key="8">
    <source>
        <dbReference type="Proteomes" id="UP001246372"/>
    </source>
</evidence>
<reference evidence="7" key="1">
    <citation type="submission" date="2023-09" db="EMBL/GenBank/DDBJ databases">
        <title>Paucibacter sp. APW11 Genome sequencing and assembly.</title>
        <authorList>
            <person name="Kim I."/>
        </authorList>
    </citation>
    <scope>NUCLEOTIDE SEQUENCE</scope>
    <source>
        <strain evidence="7">APW11</strain>
    </source>
</reference>
<dbReference type="GO" id="GO:0016787">
    <property type="term" value="F:hydrolase activity"/>
    <property type="evidence" value="ECO:0007669"/>
    <property type="project" value="UniProtKB-KW"/>
</dbReference>
<keyword evidence="3 5" id="KW-1133">Transmembrane helix</keyword>
<keyword evidence="2 5" id="KW-0812">Transmembrane</keyword>
<dbReference type="EMBL" id="JAVXZY010000003">
    <property type="protein sequence ID" value="MDT8999511.1"/>
    <property type="molecule type" value="Genomic_DNA"/>
</dbReference>
<feature type="transmembrane region" description="Helical" evidence="5">
    <location>
        <begin position="170"/>
        <end position="191"/>
    </location>
</feature>
<dbReference type="SUPFAM" id="SSF144091">
    <property type="entry name" value="Rhomboid-like"/>
    <property type="match status" value="1"/>
</dbReference>
<dbReference type="Proteomes" id="UP001246372">
    <property type="component" value="Unassembled WGS sequence"/>
</dbReference>
<evidence type="ECO:0000256" key="2">
    <source>
        <dbReference type="ARBA" id="ARBA00022692"/>
    </source>
</evidence>
<accession>A0ABU3PAA6</accession>
<dbReference type="InterPro" id="IPR022764">
    <property type="entry name" value="Peptidase_S54_rhomboid_dom"/>
</dbReference>
<gene>
    <name evidence="7" type="primary">rrtA</name>
    <name evidence="7" type="ORF">RQP53_09555</name>
</gene>
<name>A0ABU3PAA6_9BURK</name>
<keyword evidence="8" id="KW-1185">Reference proteome</keyword>
<evidence type="ECO:0000313" key="7">
    <source>
        <dbReference type="EMBL" id="MDT8999511.1"/>
    </source>
</evidence>
<evidence type="ECO:0000256" key="4">
    <source>
        <dbReference type="ARBA" id="ARBA00023136"/>
    </source>
</evidence>
<sequence length="195" mass="20881">MKLAARACWPLLAALLALLALATWALPQAWSSAIDWQAALAMREPWRSFSAALLHLSAQHLLANLAGCAVLALLGWTIRMPPRACLAWLLAWPLTQLGLLARPALQHYAGLSGVLHAGVMLIVLTLLVRRGRERLIGALILVGLLVKLYLEDPLGPLLQAREDWDILIAPFAHLSGVLAALVSAALVRGLGLGKG</sequence>
<feature type="transmembrane region" description="Helical" evidence="5">
    <location>
        <begin position="85"/>
        <end position="102"/>
    </location>
</feature>
<keyword evidence="7" id="KW-0378">Hydrolase</keyword>
<dbReference type="EC" id="3.4.21.-" evidence="7"/>
<dbReference type="Pfam" id="PF01694">
    <property type="entry name" value="Rhomboid"/>
    <property type="match status" value="1"/>
</dbReference>
<dbReference type="Gene3D" id="1.20.1540.10">
    <property type="entry name" value="Rhomboid-like"/>
    <property type="match status" value="1"/>
</dbReference>